<dbReference type="GO" id="GO:0003254">
    <property type="term" value="P:regulation of membrane depolarization"/>
    <property type="evidence" value="ECO:0007669"/>
    <property type="project" value="TreeGrafter"/>
</dbReference>
<accession>A0A8S9YVG0</accession>
<keyword evidence="8" id="KW-1185">Reference proteome</keyword>
<feature type="non-terminal residue" evidence="7">
    <location>
        <position position="1"/>
    </location>
</feature>
<evidence type="ECO:0000313" key="8">
    <source>
        <dbReference type="Proteomes" id="UP000822476"/>
    </source>
</evidence>
<dbReference type="SUPFAM" id="SSF81324">
    <property type="entry name" value="Voltage-gated potassium channels"/>
    <property type="match status" value="1"/>
</dbReference>
<evidence type="ECO:0000256" key="1">
    <source>
        <dbReference type="ARBA" id="ARBA00004141"/>
    </source>
</evidence>
<dbReference type="InterPro" id="IPR005821">
    <property type="entry name" value="Ion_trans_dom"/>
</dbReference>
<dbReference type="GO" id="GO:0005249">
    <property type="term" value="F:voltage-gated potassium channel activity"/>
    <property type="evidence" value="ECO:0007669"/>
    <property type="project" value="TreeGrafter"/>
</dbReference>
<dbReference type="AlphaFoldDB" id="A0A8S9YVG0"/>
<dbReference type="Proteomes" id="UP000822476">
    <property type="component" value="Unassembled WGS sequence"/>
</dbReference>
<evidence type="ECO:0000256" key="2">
    <source>
        <dbReference type="ARBA" id="ARBA00022692"/>
    </source>
</evidence>
<evidence type="ECO:0000313" key="7">
    <source>
        <dbReference type="EMBL" id="KAF7258584.1"/>
    </source>
</evidence>
<keyword evidence="4 5" id="KW-0472">Membrane</keyword>
<dbReference type="GO" id="GO:0035725">
    <property type="term" value="P:sodium ion transmembrane transport"/>
    <property type="evidence" value="ECO:0007669"/>
    <property type="project" value="TreeGrafter"/>
</dbReference>
<dbReference type="OrthoDB" id="421226at2759"/>
<evidence type="ECO:0000256" key="3">
    <source>
        <dbReference type="ARBA" id="ARBA00022989"/>
    </source>
</evidence>
<evidence type="ECO:0000259" key="6">
    <source>
        <dbReference type="Pfam" id="PF00520"/>
    </source>
</evidence>
<keyword evidence="2 5" id="KW-0812">Transmembrane</keyword>
<gene>
    <name evidence="7" type="ORF">EG68_04036</name>
</gene>
<reference evidence="7" key="1">
    <citation type="submission" date="2019-07" db="EMBL/GenBank/DDBJ databases">
        <title>Annotation for the trematode Paragonimus miyazaki's.</title>
        <authorList>
            <person name="Choi Y.-J."/>
        </authorList>
    </citation>
    <scope>NUCLEOTIDE SEQUENCE</scope>
    <source>
        <strain evidence="7">Japan</strain>
    </source>
</reference>
<evidence type="ECO:0000256" key="5">
    <source>
        <dbReference type="SAM" id="Phobius"/>
    </source>
</evidence>
<dbReference type="PANTHER" id="PTHR45689:SF5">
    <property type="entry name" value="I[[H]] CHANNEL, ISOFORM E"/>
    <property type="match status" value="1"/>
</dbReference>
<keyword evidence="3 5" id="KW-1133">Transmembrane helix</keyword>
<proteinExistence type="predicted"/>
<protein>
    <recommendedName>
        <fullName evidence="6">Ion transport domain-containing protein</fullName>
    </recommendedName>
</protein>
<feature type="transmembrane region" description="Helical" evidence="5">
    <location>
        <begin position="30"/>
        <end position="54"/>
    </location>
</feature>
<evidence type="ECO:0000256" key="4">
    <source>
        <dbReference type="ARBA" id="ARBA00023136"/>
    </source>
</evidence>
<feature type="transmembrane region" description="Helical" evidence="5">
    <location>
        <begin position="60"/>
        <end position="79"/>
    </location>
</feature>
<dbReference type="InterPro" id="IPR051413">
    <property type="entry name" value="K/Na_HCN_channel"/>
</dbReference>
<feature type="domain" description="Ion transport" evidence="6">
    <location>
        <begin position="31"/>
        <end position="130"/>
    </location>
</feature>
<comment type="subcellular location">
    <subcellularLocation>
        <location evidence="1">Membrane</location>
        <topology evidence="1">Multi-pass membrane protein</topology>
    </subcellularLocation>
</comment>
<dbReference type="PANTHER" id="PTHR45689">
    <property type="entry name" value="I[[H]] CHANNEL, ISOFORM E"/>
    <property type="match status" value="1"/>
</dbReference>
<dbReference type="GO" id="GO:0098855">
    <property type="term" value="C:HCN channel complex"/>
    <property type="evidence" value="ECO:0007669"/>
    <property type="project" value="TreeGrafter"/>
</dbReference>
<dbReference type="Pfam" id="PF00520">
    <property type="entry name" value="Ion_trans"/>
    <property type="match status" value="1"/>
</dbReference>
<dbReference type="Gene3D" id="1.10.287.70">
    <property type="match status" value="1"/>
</dbReference>
<name>A0A8S9YVG0_9TREM</name>
<comment type="caution">
    <text evidence="7">The sequence shown here is derived from an EMBL/GenBank/DDBJ whole genome shotgun (WGS) entry which is preliminary data.</text>
</comment>
<dbReference type="EMBL" id="JTDE01001642">
    <property type="protein sequence ID" value="KAF7258584.1"/>
    <property type="molecule type" value="Genomic_DNA"/>
</dbReference>
<sequence length="166" mass="19491">SVISLSYLKVTKLHGSFHIFHFCLSKTRRLYWNMIMLVLLVANLIMLPVIISFFNDDVSGRWIAFNGISDTIFFLDIIVNFRTGIIRNDFVDDIILNPSEIAREYLRTWFALDLLSSLPIDYIFFAFRSYDHDRGDHLMQAGKCVREQFKRSSPTPLHIIPFVRLR</sequence>
<organism evidence="7 8">
    <name type="scientific">Paragonimus skrjabini miyazakii</name>
    <dbReference type="NCBI Taxonomy" id="59628"/>
    <lineage>
        <taxon>Eukaryota</taxon>
        <taxon>Metazoa</taxon>
        <taxon>Spiralia</taxon>
        <taxon>Lophotrochozoa</taxon>
        <taxon>Platyhelminthes</taxon>
        <taxon>Trematoda</taxon>
        <taxon>Digenea</taxon>
        <taxon>Plagiorchiida</taxon>
        <taxon>Troglotremata</taxon>
        <taxon>Troglotrematidae</taxon>
        <taxon>Paragonimus</taxon>
    </lineage>
</organism>